<dbReference type="Gene3D" id="2.40.160.10">
    <property type="entry name" value="Porin"/>
    <property type="match status" value="1"/>
</dbReference>
<evidence type="ECO:0000313" key="2">
    <source>
        <dbReference type="EMBL" id="KEP68296.1"/>
    </source>
</evidence>
<dbReference type="EMBL" id="JHEH01000038">
    <property type="protein sequence ID" value="KEP68296.1"/>
    <property type="molecule type" value="Genomic_DNA"/>
</dbReference>
<name>A0A074T950_9RHOB</name>
<organism evidence="2 3">
    <name type="scientific">Thioclava dalianensis</name>
    <dbReference type="NCBI Taxonomy" id="1185766"/>
    <lineage>
        <taxon>Bacteria</taxon>
        <taxon>Pseudomonadati</taxon>
        <taxon>Pseudomonadota</taxon>
        <taxon>Alphaproteobacteria</taxon>
        <taxon>Rhodobacterales</taxon>
        <taxon>Paracoccaceae</taxon>
        <taxon>Thioclava</taxon>
    </lineage>
</organism>
<dbReference type="InterPro" id="IPR023614">
    <property type="entry name" value="Porin_dom_sf"/>
</dbReference>
<proteinExistence type="predicted"/>
<reference evidence="2 3" key="1">
    <citation type="submission" date="2014-03" db="EMBL/GenBank/DDBJ databases">
        <title>The draft genome sequence of Thioclava dalianensis DLFJ1-1.</title>
        <authorList>
            <person name="Lai Q."/>
            <person name="Shao Z."/>
        </authorList>
    </citation>
    <scope>NUCLEOTIDE SEQUENCE [LARGE SCALE GENOMIC DNA]</scope>
    <source>
        <strain evidence="2 3">DLFJ1-1</strain>
    </source>
</reference>
<dbReference type="SUPFAM" id="SSF56935">
    <property type="entry name" value="Porins"/>
    <property type="match status" value="1"/>
</dbReference>
<comment type="caution">
    <text evidence="2">The sequence shown here is derived from an EMBL/GenBank/DDBJ whole genome shotgun (WGS) entry which is preliminary data.</text>
</comment>
<evidence type="ECO:0008006" key="4">
    <source>
        <dbReference type="Google" id="ProtNLM"/>
    </source>
</evidence>
<dbReference type="OrthoDB" id="7686946at2"/>
<evidence type="ECO:0000313" key="3">
    <source>
        <dbReference type="Proteomes" id="UP000027725"/>
    </source>
</evidence>
<keyword evidence="3" id="KW-1185">Reference proteome</keyword>
<feature type="signal peptide" evidence="1">
    <location>
        <begin position="1"/>
        <end position="22"/>
    </location>
</feature>
<dbReference type="Proteomes" id="UP000027725">
    <property type="component" value="Unassembled WGS sequence"/>
</dbReference>
<keyword evidence="1" id="KW-0732">Signal</keyword>
<accession>A0A074T950</accession>
<gene>
    <name evidence="2" type="ORF">DL1_12585</name>
</gene>
<dbReference type="RefSeq" id="WP_038068907.1">
    <property type="nucleotide sequence ID" value="NZ_FOVB01000006.1"/>
</dbReference>
<evidence type="ECO:0000256" key="1">
    <source>
        <dbReference type="SAM" id="SignalP"/>
    </source>
</evidence>
<protein>
    <recommendedName>
        <fullName evidence="4">Porin domain-containing protein</fullName>
    </recommendedName>
</protein>
<dbReference type="STRING" id="1185766.SAMN05216224_1066"/>
<dbReference type="eggNOG" id="ENOG5032XEX">
    <property type="taxonomic scope" value="Bacteria"/>
</dbReference>
<sequence>MKHYMIGLAAALAVATAGAAGAAEVSGANVGVSYSGLTGSSNDATKLTANGSMEVAFSPAFSVQGDMAYNHFGDTGWDGSMFGLHGIYHPMMGTSLGAFVGRDRVDGSNLNFYGLEAGRDMGLMNVQGYIWHTNSDDDGTAVGLSGDYALSNQFSVGGRLDVFNGPSSADFNRIGVTGTYKMTSGYSVYGEVGRLDADNADAEGYLGLGVRATFGPGTGTSFAQRGLLDMLPGL</sequence>
<feature type="chain" id="PRO_5001699566" description="Porin domain-containing protein" evidence="1">
    <location>
        <begin position="23"/>
        <end position="234"/>
    </location>
</feature>
<dbReference type="AlphaFoldDB" id="A0A074T950"/>